<dbReference type="SUPFAM" id="SSF50630">
    <property type="entry name" value="Acid proteases"/>
    <property type="match status" value="1"/>
</dbReference>
<dbReference type="Pfam" id="PF00098">
    <property type="entry name" value="zf-CCHC"/>
    <property type="match status" value="2"/>
</dbReference>
<feature type="compositionally biased region" description="Low complexity" evidence="7">
    <location>
        <begin position="343"/>
        <end position="353"/>
    </location>
</feature>
<accession>A0A6A4V423</accession>
<dbReference type="GO" id="GO:0004190">
    <property type="term" value="F:aspartic-type endopeptidase activity"/>
    <property type="evidence" value="ECO:0007669"/>
    <property type="project" value="InterPro"/>
</dbReference>
<dbReference type="PROSITE" id="PS00141">
    <property type="entry name" value="ASP_PROTEASE"/>
    <property type="match status" value="1"/>
</dbReference>
<proteinExistence type="predicted"/>
<dbReference type="Gene3D" id="2.40.70.10">
    <property type="entry name" value="Acid Proteases"/>
    <property type="match status" value="1"/>
</dbReference>
<evidence type="ECO:0000256" key="5">
    <source>
        <dbReference type="ARBA" id="ARBA00022801"/>
    </source>
</evidence>
<evidence type="ECO:0000256" key="6">
    <source>
        <dbReference type="PROSITE-ProRule" id="PRU00047"/>
    </source>
</evidence>
<dbReference type="Gene3D" id="4.10.60.10">
    <property type="entry name" value="Zinc finger, CCHC-type"/>
    <property type="match status" value="2"/>
</dbReference>
<keyword evidence="5" id="KW-0378">Hydrolase</keyword>
<keyword evidence="2" id="KW-0548">Nucleotidyltransferase</keyword>
<keyword evidence="1" id="KW-0808">Transferase</keyword>
<keyword evidence="6" id="KW-0479">Metal-binding</keyword>
<comment type="caution">
    <text evidence="10">The sequence shown here is derived from an EMBL/GenBank/DDBJ whole genome shotgun (WGS) entry which is preliminary data.</text>
</comment>
<feature type="compositionally biased region" description="Polar residues" evidence="7">
    <location>
        <begin position="331"/>
        <end position="342"/>
    </location>
</feature>
<dbReference type="SMART" id="SM00343">
    <property type="entry name" value="ZnF_C2HC"/>
    <property type="match status" value="2"/>
</dbReference>
<evidence type="ECO:0000256" key="7">
    <source>
        <dbReference type="SAM" id="MobiDB-lite"/>
    </source>
</evidence>
<keyword evidence="6" id="KW-0863">Zinc-finger</keyword>
<dbReference type="Proteomes" id="UP000440578">
    <property type="component" value="Unassembled WGS sequence"/>
</dbReference>
<dbReference type="InterPro" id="IPR018061">
    <property type="entry name" value="Retropepsins"/>
</dbReference>
<dbReference type="EMBL" id="VIIS01002159">
    <property type="protein sequence ID" value="KAF0287889.1"/>
    <property type="molecule type" value="Genomic_DNA"/>
</dbReference>
<dbReference type="GO" id="GO:0006508">
    <property type="term" value="P:proteolysis"/>
    <property type="evidence" value="ECO:0007669"/>
    <property type="project" value="InterPro"/>
</dbReference>
<gene>
    <name evidence="10" type="ORF">FJT64_013724</name>
</gene>
<dbReference type="InterPro" id="IPR021109">
    <property type="entry name" value="Peptidase_aspartic_dom_sf"/>
</dbReference>
<feature type="compositionally biased region" description="Gly residues" evidence="7">
    <location>
        <begin position="526"/>
        <end position="578"/>
    </location>
</feature>
<dbReference type="GO" id="GO:0008270">
    <property type="term" value="F:zinc ion binding"/>
    <property type="evidence" value="ECO:0007669"/>
    <property type="project" value="UniProtKB-KW"/>
</dbReference>
<dbReference type="PROSITE" id="PS50175">
    <property type="entry name" value="ASP_PROT_RETROV"/>
    <property type="match status" value="1"/>
</dbReference>
<dbReference type="OrthoDB" id="9893755at2759"/>
<keyword evidence="11" id="KW-1185">Reference proteome</keyword>
<evidence type="ECO:0000313" key="11">
    <source>
        <dbReference type="Proteomes" id="UP000440578"/>
    </source>
</evidence>
<feature type="region of interest" description="Disordered" evidence="7">
    <location>
        <begin position="261"/>
        <end position="353"/>
    </location>
</feature>
<dbReference type="InterPro" id="IPR036875">
    <property type="entry name" value="Znf_CCHC_sf"/>
</dbReference>
<keyword evidence="4" id="KW-0255">Endonuclease</keyword>
<dbReference type="GO" id="GO:0003676">
    <property type="term" value="F:nucleic acid binding"/>
    <property type="evidence" value="ECO:0007669"/>
    <property type="project" value="InterPro"/>
</dbReference>
<keyword evidence="6" id="KW-0862">Zinc</keyword>
<keyword evidence="3" id="KW-0540">Nuclease</keyword>
<evidence type="ECO:0000256" key="2">
    <source>
        <dbReference type="ARBA" id="ARBA00022695"/>
    </source>
</evidence>
<dbReference type="InterPro" id="IPR050951">
    <property type="entry name" value="Retrovirus_Pol_polyprotein"/>
</dbReference>
<dbReference type="InterPro" id="IPR001995">
    <property type="entry name" value="Peptidase_A2_cat"/>
</dbReference>
<dbReference type="InterPro" id="IPR001969">
    <property type="entry name" value="Aspartic_peptidase_AS"/>
</dbReference>
<dbReference type="PANTHER" id="PTHR37984:SF5">
    <property type="entry name" value="PROTEIN NYNRIN-LIKE"/>
    <property type="match status" value="1"/>
</dbReference>
<sequence>MQQAATHPPHTLVHPVSALYSCDPPWLGHRGGITFRVDLPVATRRSDPPAVCREAALQAIAELPHPDVTIWSDGSARGGRNRAAQALIQFHHLNREETVRAPAGAVCSSLRAELTAMREAFAAVAGLEDGELASTNDSLPEEDAERQGEDEFARLKRKLTRYLVPKNNVVAERGKFQGMKMEQEESLEEFLGRLRTQILRCGYEPAQVDRELRDRCVLGSRGELQRKLVREAALKGDDLSLEDVRRTARAHRDVMDLTTRLSGAPAPTETDGEAVHLVRRPQRTERVRPTEPPGPGTCFRCGGRGHWRRHCPSAQSRQAGARPRQDGAQPRQDSGQPRQDSGQPRQAGARPWRAGAPRCYRCGERGHLQRDCGKQRTGVKLVQDGDQADWQVSAVQPAAAEWATVRVNGQEFTMLIDTGSPVTIISAETHIPGLTLRPSELHLTSFTGQQIRLRGEADVNVETDGRATRLRLVVSDMGSHRPLMGREWIKALRTASGLETLNVCPVATQPTLKEACDRGAVGLGRAGDLGGGGDAGDPGGYGRAGDPGGGGSAGDLSGGGDAVSSGGSAGDLGGGGDTGDLSGYSHTGGGGDGGGRGGGDTEGPSQRRSARRRRCPRRLIAEV</sequence>
<evidence type="ECO:0000256" key="4">
    <source>
        <dbReference type="ARBA" id="ARBA00022759"/>
    </source>
</evidence>
<dbReference type="GO" id="GO:0004519">
    <property type="term" value="F:endonuclease activity"/>
    <property type="evidence" value="ECO:0007669"/>
    <property type="project" value="UniProtKB-KW"/>
</dbReference>
<feature type="domain" description="CCHC-type" evidence="8">
    <location>
        <begin position="358"/>
        <end position="372"/>
    </location>
</feature>
<dbReference type="Pfam" id="PF00077">
    <property type="entry name" value="RVP"/>
    <property type="match status" value="1"/>
</dbReference>
<organism evidence="10 11">
    <name type="scientific">Amphibalanus amphitrite</name>
    <name type="common">Striped barnacle</name>
    <name type="synonym">Balanus amphitrite</name>
    <dbReference type="NCBI Taxonomy" id="1232801"/>
    <lineage>
        <taxon>Eukaryota</taxon>
        <taxon>Metazoa</taxon>
        <taxon>Ecdysozoa</taxon>
        <taxon>Arthropoda</taxon>
        <taxon>Crustacea</taxon>
        <taxon>Multicrustacea</taxon>
        <taxon>Cirripedia</taxon>
        <taxon>Thoracica</taxon>
        <taxon>Thoracicalcarea</taxon>
        <taxon>Balanomorpha</taxon>
        <taxon>Balanoidea</taxon>
        <taxon>Balanidae</taxon>
        <taxon>Amphibalaninae</taxon>
        <taxon>Amphibalanus</taxon>
    </lineage>
</organism>
<dbReference type="PANTHER" id="PTHR37984">
    <property type="entry name" value="PROTEIN CBG26694"/>
    <property type="match status" value="1"/>
</dbReference>
<evidence type="ECO:0008006" key="12">
    <source>
        <dbReference type="Google" id="ProtNLM"/>
    </source>
</evidence>
<dbReference type="GO" id="GO:0016779">
    <property type="term" value="F:nucleotidyltransferase activity"/>
    <property type="evidence" value="ECO:0007669"/>
    <property type="project" value="UniProtKB-KW"/>
</dbReference>
<feature type="domain" description="Peptidase A2" evidence="9">
    <location>
        <begin position="412"/>
        <end position="488"/>
    </location>
</feature>
<evidence type="ECO:0000256" key="3">
    <source>
        <dbReference type="ARBA" id="ARBA00022722"/>
    </source>
</evidence>
<dbReference type="InterPro" id="IPR001878">
    <property type="entry name" value="Znf_CCHC"/>
</dbReference>
<feature type="region of interest" description="Disordered" evidence="7">
    <location>
        <begin position="526"/>
        <end position="623"/>
    </location>
</feature>
<feature type="compositionally biased region" description="Basic residues" evidence="7">
    <location>
        <begin position="608"/>
        <end position="617"/>
    </location>
</feature>
<protein>
    <recommendedName>
        <fullName evidence="12">CCHC-type domain-containing protein</fullName>
    </recommendedName>
</protein>
<evidence type="ECO:0000259" key="8">
    <source>
        <dbReference type="PROSITE" id="PS50158"/>
    </source>
</evidence>
<dbReference type="SUPFAM" id="SSF57756">
    <property type="entry name" value="Retrovirus zinc finger-like domains"/>
    <property type="match status" value="2"/>
</dbReference>
<name>A0A6A4V423_AMPAM</name>
<dbReference type="AlphaFoldDB" id="A0A6A4V423"/>
<evidence type="ECO:0000256" key="1">
    <source>
        <dbReference type="ARBA" id="ARBA00022679"/>
    </source>
</evidence>
<feature type="compositionally biased region" description="Gly residues" evidence="7">
    <location>
        <begin position="586"/>
        <end position="601"/>
    </location>
</feature>
<evidence type="ECO:0000259" key="9">
    <source>
        <dbReference type="PROSITE" id="PS50175"/>
    </source>
</evidence>
<dbReference type="PROSITE" id="PS50158">
    <property type="entry name" value="ZF_CCHC"/>
    <property type="match status" value="2"/>
</dbReference>
<evidence type="ECO:0000313" key="10">
    <source>
        <dbReference type="EMBL" id="KAF0287889.1"/>
    </source>
</evidence>
<reference evidence="10 11" key="1">
    <citation type="submission" date="2019-07" db="EMBL/GenBank/DDBJ databases">
        <title>Draft genome assembly of a fouling barnacle, Amphibalanus amphitrite (Darwin, 1854): The first reference genome for Thecostraca.</title>
        <authorList>
            <person name="Kim W."/>
        </authorList>
    </citation>
    <scope>NUCLEOTIDE SEQUENCE [LARGE SCALE GENOMIC DNA]</scope>
    <source>
        <strain evidence="10">SNU_AA5</strain>
        <tissue evidence="10">Soma without cirri and trophi</tissue>
    </source>
</reference>
<feature type="domain" description="CCHC-type" evidence="8">
    <location>
        <begin position="298"/>
        <end position="313"/>
    </location>
</feature>